<dbReference type="Proteomes" id="UP000265520">
    <property type="component" value="Unassembled WGS sequence"/>
</dbReference>
<protein>
    <submittedName>
        <fullName evidence="1">Dentin sialophosphoprotein</fullName>
    </submittedName>
</protein>
<accession>A0A392VYS3</accession>
<reference evidence="1 2" key="1">
    <citation type="journal article" date="2018" name="Front. Plant Sci.">
        <title>Red Clover (Trifolium pratense) and Zigzag Clover (T. medium) - A Picture of Genomic Similarities and Differences.</title>
        <authorList>
            <person name="Dluhosova J."/>
            <person name="Istvanek J."/>
            <person name="Nedelnik J."/>
            <person name="Repkova J."/>
        </authorList>
    </citation>
    <scope>NUCLEOTIDE SEQUENCE [LARGE SCALE GENOMIC DNA]</scope>
    <source>
        <strain evidence="2">cv. 10/8</strain>
        <tissue evidence="1">Leaf</tissue>
    </source>
</reference>
<keyword evidence="2" id="KW-1185">Reference proteome</keyword>
<name>A0A392VYS3_9FABA</name>
<feature type="non-terminal residue" evidence="1">
    <location>
        <position position="34"/>
    </location>
</feature>
<evidence type="ECO:0000313" key="2">
    <source>
        <dbReference type="Proteomes" id="UP000265520"/>
    </source>
</evidence>
<proteinExistence type="predicted"/>
<dbReference type="AlphaFoldDB" id="A0A392VYS3"/>
<organism evidence="1 2">
    <name type="scientific">Trifolium medium</name>
    <dbReference type="NCBI Taxonomy" id="97028"/>
    <lineage>
        <taxon>Eukaryota</taxon>
        <taxon>Viridiplantae</taxon>
        <taxon>Streptophyta</taxon>
        <taxon>Embryophyta</taxon>
        <taxon>Tracheophyta</taxon>
        <taxon>Spermatophyta</taxon>
        <taxon>Magnoliopsida</taxon>
        <taxon>eudicotyledons</taxon>
        <taxon>Gunneridae</taxon>
        <taxon>Pentapetalae</taxon>
        <taxon>rosids</taxon>
        <taxon>fabids</taxon>
        <taxon>Fabales</taxon>
        <taxon>Fabaceae</taxon>
        <taxon>Papilionoideae</taxon>
        <taxon>50 kb inversion clade</taxon>
        <taxon>NPAAA clade</taxon>
        <taxon>Hologalegina</taxon>
        <taxon>IRL clade</taxon>
        <taxon>Trifolieae</taxon>
        <taxon>Trifolium</taxon>
    </lineage>
</organism>
<comment type="caution">
    <text evidence="1">The sequence shown here is derived from an EMBL/GenBank/DDBJ whole genome shotgun (WGS) entry which is preliminary data.</text>
</comment>
<sequence>MASVDKELEEELLEAGNKLLDPPSNVNDLLDILI</sequence>
<dbReference type="EMBL" id="LXQA011306223">
    <property type="protein sequence ID" value="MCI92632.1"/>
    <property type="molecule type" value="Genomic_DNA"/>
</dbReference>
<evidence type="ECO:0000313" key="1">
    <source>
        <dbReference type="EMBL" id="MCI92632.1"/>
    </source>
</evidence>